<gene>
    <name evidence="9" type="ORF">DFP98_12937</name>
</gene>
<dbReference type="PANTHER" id="PTHR11845:SF13">
    <property type="entry name" value="5'-DEOXYNUCLEOTIDASE HDDC2"/>
    <property type="match status" value="1"/>
</dbReference>
<organism evidence="9 10">
    <name type="scientific">Cohnella phaseoli</name>
    <dbReference type="NCBI Taxonomy" id="456490"/>
    <lineage>
        <taxon>Bacteria</taxon>
        <taxon>Bacillati</taxon>
        <taxon>Bacillota</taxon>
        <taxon>Bacilli</taxon>
        <taxon>Bacillales</taxon>
        <taxon>Paenibacillaceae</taxon>
        <taxon>Cohnella</taxon>
    </lineage>
</organism>
<evidence type="ECO:0000256" key="3">
    <source>
        <dbReference type="ARBA" id="ARBA00001941"/>
    </source>
</evidence>
<dbReference type="Gene3D" id="1.10.3210.10">
    <property type="entry name" value="Hypothetical protein af1432"/>
    <property type="match status" value="1"/>
</dbReference>
<evidence type="ECO:0000256" key="1">
    <source>
        <dbReference type="ARBA" id="ARBA00001638"/>
    </source>
</evidence>
<accession>A0A3D9IFR6</accession>
<name>A0A3D9IFR6_9BACL</name>
<dbReference type="Pfam" id="PF13023">
    <property type="entry name" value="HD_3"/>
    <property type="match status" value="1"/>
</dbReference>
<feature type="domain" description="HD/PDEase" evidence="8">
    <location>
        <begin position="39"/>
        <end position="158"/>
    </location>
</feature>
<comment type="cofactor">
    <cofactor evidence="3">
        <name>Co(2+)</name>
        <dbReference type="ChEBI" id="CHEBI:48828"/>
    </cofactor>
</comment>
<dbReference type="InterPro" id="IPR039356">
    <property type="entry name" value="YfbR/HDDC2"/>
</dbReference>
<dbReference type="InterPro" id="IPR003607">
    <property type="entry name" value="HD/PDEase_dom"/>
</dbReference>
<dbReference type="SMART" id="SM00471">
    <property type="entry name" value="HDc"/>
    <property type="match status" value="1"/>
</dbReference>
<dbReference type="GO" id="GO:0046872">
    <property type="term" value="F:metal ion binding"/>
    <property type="evidence" value="ECO:0007669"/>
    <property type="project" value="UniProtKB-KW"/>
</dbReference>
<comment type="subunit">
    <text evidence="4">Homodimer.</text>
</comment>
<evidence type="ECO:0000313" key="10">
    <source>
        <dbReference type="Proteomes" id="UP000256977"/>
    </source>
</evidence>
<dbReference type="OrthoDB" id="9796032at2"/>
<evidence type="ECO:0000256" key="6">
    <source>
        <dbReference type="ARBA" id="ARBA00022723"/>
    </source>
</evidence>
<sequence>MTKDVWIGNDRLSAQLAFLVEIDKLKSVLRKTYLIDKSRLENSAEHSWHVALWSMLMLEHANDPSLDLHRVVRMLLLHDLVEIDAGDTFAYDTQGYEDKEERENAAAARLFGLLPDDQREEWITLWREFEDGETAEAKYASALDRLQPIIHNHYTGGVSWRKNGIVRSQVLKRLDPVKQVSETLWAFTKEILQKSIDQGILLDDPKEGEG</sequence>
<keyword evidence="6" id="KW-0479">Metal-binding</keyword>
<reference evidence="9 10" key="1">
    <citation type="submission" date="2018-07" db="EMBL/GenBank/DDBJ databases">
        <title>Genomic Encyclopedia of Type Strains, Phase III (KMG-III): the genomes of soil and plant-associated and newly described type strains.</title>
        <authorList>
            <person name="Whitman W."/>
        </authorList>
    </citation>
    <scope>NUCLEOTIDE SEQUENCE [LARGE SCALE GENOMIC DNA]</scope>
    <source>
        <strain evidence="9 10">CECT 7287</strain>
    </source>
</reference>
<dbReference type="Proteomes" id="UP000256977">
    <property type="component" value="Unassembled WGS sequence"/>
</dbReference>
<evidence type="ECO:0000256" key="7">
    <source>
        <dbReference type="ARBA" id="ARBA00022801"/>
    </source>
</evidence>
<evidence type="ECO:0000313" key="9">
    <source>
        <dbReference type="EMBL" id="RED60624.1"/>
    </source>
</evidence>
<keyword evidence="7 9" id="KW-0378">Hydrolase</keyword>
<evidence type="ECO:0000256" key="4">
    <source>
        <dbReference type="ARBA" id="ARBA00011738"/>
    </source>
</evidence>
<dbReference type="PANTHER" id="PTHR11845">
    <property type="entry name" value="5'-DEOXYNUCLEOTIDASE HDDC2"/>
    <property type="match status" value="1"/>
</dbReference>
<comment type="catalytic activity">
    <reaction evidence="1">
        <text>a 2'-deoxyribonucleoside 5'-phosphate + H2O = a 2'-deoxyribonucleoside + phosphate</text>
        <dbReference type="Rhea" id="RHEA:36167"/>
        <dbReference type="ChEBI" id="CHEBI:15377"/>
        <dbReference type="ChEBI" id="CHEBI:18274"/>
        <dbReference type="ChEBI" id="CHEBI:43474"/>
        <dbReference type="ChEBI" id="CHEBI:65317"/>
        <dbReference type="EC" id="3.1.3.89"/>
    </reaction>
</comment>
<dbReference type="GO" id="GO:0005737">
    <property type="term" value="C:cytoplasm"/>
    <property type="evidence" value="ECO:0007669"/>
    <property type="project" value="TreeGrafter"/>
</dbReference>
<proteinExistence type="predicted"/>
<comment type="cofactor">
    <cofactor evidence="2">
        <name>Mn(2+)</name>
        <dbReference type="ChEBI" id="CHEBI:29035"/>
    </cofactor>
</comment>
<dbReference type="SUPFAM" id="SSF109604">
    <property type="entry name" value="HD-domain/PDEase-like"/>
    <property type="match status" value="1"/>
</dbReference>
<evidence type="ECO:0000259" key="8">
    <source>
        <dbReference type="SMART" id="SM00471"/>
    </source>
</evidence>
<dbReference type="RefSeq" id="WP_116064069.1">
    <property type="nucleotide sequence ID" value="NZ_QRDZ01000029.1"/>
</dbReference>
<dbReference type="InterPro" id="IPR006674">
    <property type="entry name" value="HD_domain"/>
</dbReference>
<protein>
    <recommendedName>
        <fullName evidence="5">5'-deoxynucleotidase</fullName>
        <ecNumber evidence="5">3.1.3.89</ecNumber>
    </recommendedName>
</protein>
<comment type="caution">
    <text evidence="9">The sequence shown here is derived from an EMBL/GenBank/DDBJ whole genome shotgun (WGS) entry which is preliminary data.</text>
</comment>
<dbReference type="GO" id="GO:0002953">
    <property type="term" value="F:5'-deoxynucleotidase activity"/>
    <property type="evidence" value="ECO:0007669"/>
    <property type="project" value="UniProtKB-EC"/>
</dbReference>
<keyword evidence="10" id="KW-1185">Reference proteome</keyword>
<evidence type="ECO:0000256" key="2">
    <source>
        <dbReference type="ARBA" id="ARBA00001936"/>
    </source>
</evidence>
<dbReference type="AlphaFoldDB" id="A0A3D9IFR6"/>
<dbReference type="EC" id="3.1.3.89" evidence="5"/>
<dbReference type="EMBL" id="QRDZ01000029">
    <property type="protein sequence ID" value="RED60624.1"/>
    <property type="molecule type" value="Genomic_DNA"/>
</dbReference>
<evidence type="ECO:0000256" key="5">
    <source>
        <dbReference type="ARBA" id="ARBA00012964"/>
    </source>
</evidence>